<keyword evidence="4" id="KW-1185">Reference proteome</keyword>
<comment type="caution">
    <text evidence="3">The sequence shown here is derived from an EMBL/GenBank/DDBJ whole genome shotgun (WGS) entry which is preliminary data.</text>
</comment>
<protein>
    <submittedName>
        <fullName evidence="3">Carboxymuconolactone decarboxylase family protein</fullName>
    </submittedName>
</protein>
<dbReference type="InterPro" id="IPR052512">
    <property type="entry name" value="4CMD/NDH-1_regulator"/>
</dbReference>
<gene>
    <name evidence="3" type="ORF">OM075_12485</name>
</gene>
<feature type="signal peptide" evidence="1">
    <location>
        <begin position="1"/>
        <end position="24"/>
    </location>
</feature>
<dbReference type="SUPFAM" id="SSF69118">
    <property type="entry name" value="AhpD-like"/>
    <property type="match status" value="1"/>
</dbReference>
<dbReference type="Gene3D" id="1.20.1290.10">
    <property type="entry name" value="AhpD-like"/>
    <property type="match status" value="1"/>
</dbReference>
<proteinExistence type="predicted"/>
<sequence length="247" mass="27374">MKSNTIRIITLMLAVLCISFYSEAKNSKADNQKLDAQQKSLVAISSYTAQGKIPELTEALNEGLDAGVSINEINEALVQLYAYCGFPRSLNGINTFRKVIDERKSKGITDKQGKEIKMHSNEGDRYERGRKVLEELTKMPQSKPAPGFGEFSPRIDAFLKEHLFADIFESDVLSYHQRELVTNAALASMSGVGSQLGAHLFFGMNVGITEAQYNDMFDLIEKTVGETEANEGRAILKGLVNRVNTNK</sequence>
<dbReference type="InterPro" id="IPR003779">
    <property type="entry name" value="CMD-like"/>
</dbReference>
<keyword evidence="1" id="KW-0732">Signal</keyword>
<evidence type="ECO:0000256" key="1">
    <source>
        <dbReference type="SAM" id="SignalP"/>
    </source>
</evidence>
<dbReference type="PANTHER" id="PTHR33570:SF2">
    <property type="entry name" value="CARBOXYMUCONOLACTONE DECARBOXYLASE-LIKE DOMAIN-CONTAINING PROTEIN"/>
    <property type="match status" value="1"/>
</dbReference>
<reference evidence="3" key="1">
    <citation type="submission" date="2022-10" db="EMBL/GenBank/DDBJ databases">
        <authorList>
            <person name="Yu W.X."/>
        </authorList>
    </citation>
    <scope>NUCLEOTIDE SEQUENCE</scope>
    <source>
        <strain evidence="3">AAT</strain>
    </source>
</reference>
<organism evidence="3 4">
    <name type="scientific">Plebeiibacterium sediminum</name>
    <dbReference type="NCBI Taxonomy" id="2992112"/>
    <lineage>
        <taxon>Bacteria</taxon>
        <taxon>Pseudomonadati</taxon>
        <taxon>Bacteroidota</taxon>
        <taxon>Bacteroidia</taxon>
        <taxon>Marinilabiliales</taxon>
        <taxon>Marinilabiliaceae</taxon>
        <taxon>Plebeiibacterium</taxon>
    </lineage>
</organism>
<evidence type="ECO:0000313" key="3">
    <source>
        <dbReference type="EMBL" id="MCW3787290.1"/>
    </source>
</evidence>
<dbReference type="Proteomes" id="UP001209229">
    <property type="component" value="Unassembled WGS sequence"/>
</dbReference>
<dbReference type="Pfam" id="PF02627">
    <property type="entry name" value="CMD"/>
    <property type="match status" value="1"/>
</dbReference>
<feature type="domain" description="Carboxymuconolactone decarboxylase-like" evidence="2">
    <location>
        <begin position="29"/>
        <end position="92"/>
    </location>
</feature>
<dbReference type="AlphaFoldDB" id="A0AAE3SFA4"/>
<dbReference type="EMBL" id="JAPDPJ010000027">
    <property type="protein sequence ID" value="MCW3787290.1"/>
    <property type="molecule type" value="Genomic_DNA"/>
</dbReference>
<name>A0AAE3SFA4_9BACT</name>
<feature type="chain" id="PRO_5042202581" evidence="1">
    <location>
        <begin position="25"/>
        <end position="247"/>
    </location>
</feature>
<evidence type="ECO:0000259" key="2">
    <source>
        <dbReference type="Pfam" id="PF02627"/>
    </source>
</evidence>
<dbReference type="PANTHER" id="PTHR33570">
    <property type="entry name" value="4-CARBOXYMUCONOLACTONE DECARBOXYLASE FAMILY PROTEIN"/>
    <property type="match status" value="1"/>
</dbReference>
<dbReference type="GO" id="GO:0051920">
    <property type="term" value="F:peroxiredoxin activity"/>
    <property type="evidence" value="ECO:0007669"/>
    <property type="project" value="InterPro"/>
</dbReference>
<evidence type="ECO:0000313" key="4">
    <source>
        <dbReference type="Proteomes" id="UP001209229"/>
    </source>
</evidence>
<accession>A0AAE3SFA4</accession>
<dbReference type="RefSeq" id="WP_301190855.1">
    <property type="nucleotide sequence ID" value="NZ_JAPDPJ010000027.1"/>
</dbReference>
<dbReference type="InterPro" id="IPR029032">
    <property type="entry name" value="AhpD-like"/>
</dbReference>